<proteinExistence type="predicted"/>
<evidence type="ECO:0000256" key="2">
    <source>
        <dbReference type="ARBA" id="ARBA00023125"/>
    </source>
</evidence>
<reference evidence="5" key="1">
    <citation type="submission" date="2020-10" db="EMBL/GenBank/DDBJ databases">
        <title>Ca. Dormibacterota MAGs.</title>
        <authorList>
            <person name="Montgomery K."/>
        </authorList>
    </citation>
    <scope>NUCLEOTIDE SEQUENCE [LARGE SCALE GENOMIC DNA]</scope>
    <source>
        <strain evidence="5">SC8812_S17_10</strain>
    </source>
</reference>
<dbReference type="Pfam" id="PF01037">
    <property type="entry name" value="AsnC_trans_reg"/>
    <property type="match status" value="2"/>
</dbReference>
<dbReference type="Gene3D" id="1.10.10.10">
    <property type="entry name" value="Winged helix-like DNA-binding domain superfamily/Winged helix DNA-binding domain"/>
    <property type="match status" value="2"/>
</dbReference>
<feature type="domain" description="HTH asnC-type" evidence="4">
    <location>
        <begin position="192"/>
        <end position="252"/>
    </location>
</feature>
<dbReference type="Pfam" id="PF13404">
    <property type="entry name" value="HTH_AsnC-type"/>
    <property type="match status" value="2"/>
</dbReference>
<keyword evidence="2" id="KW-0238">DNA-binding</keyword>
<dbReference type="InterPro" id="IPR011008">
    <property type="entry name" value="Dimeric_a/b-barrel"/>
</dbReference>
<dbReference type="Proteomes" id="UP000612893">
    <property type="component" value="Unassembled WGS sequence"/>
</dbReference>
<dbReference type="PROSITE" id="PS50956">
    <property type="entry name" value="HTH_ASNC_2"/>
    <property type="match status" value="1"/>
</dbReference>
<keyword evidence="1" id="KW-0805">Transcription regulation</keyword>
<dbReference type="InterPro" id="IPR019887">
    <property type="entry name" value="Tscrpt_reg_AsnC/Lrp_C"/>
</dbReference>
<gene>
    <name evidence="5" type="ORF">JF922_24815</name>
</gene>
<comment type="caution">
    <text evidence="5">The sequence shown here is derived from an EMBL/GenBank/DDBJ whole genome shotgun (WGS) entry which is preliminary data.</text>
</comment>
<dbReference type="GO" id="GO:0003677">
    <property type="term" value="F:DNA binding"/>
    <property type="evidence" value="ECO:0007669"/>
    <property type="project" value="UniProtKB-KW"/>
</dbReference>
<dbReference type="InterPro" id="IPR036388">
    <property type="entry name" value="WH-like_DNA-bd_sf"/>
</dbReference>
<keyword evidence="3" id="KW-0804">Transcription</keyword>
<dbReference type="SUPFAM" id="SSF46785">
    <property type="entry name" value="Winged helix' DNA-binding domain"/>
    <property type="match status" value="2"/>
</dbReference>
<dbReference type="PANTHER" id="PTHR30154">
    <property type="entry name" value="LEUCINE-RESPONSIVE REGULATORY PROTEIN"/>
    <property type="match status" value="1"/>
</dbReference>
<evidence type="ECO:0000259" key="4">
    <source>
        <dbReference type="PROSITE" id="PS50956"/>
    </source>
</evidence>
<dbReference type="InterPro" id="IPR036390">
    <property type="entry name" value="WH_DNA-bd_sf"/>
</dbReference>
<dbReference type="AlphaFoldDB" id="A0A934NFV7"/>
<evidence type="ECO:0000256" key="3">
    <source>
        <dbReference type="ARBA" id="ARBA00023163"/>
    </source>
</evidence>
<evidence type="ECO:0000313" key="5">
    <source>
        <dbReference type="EMBL" id="MBJ7601282.1"/>
    </source>
</evidence>
<protein>
    <submittedName>
        <fullName evidence="5">Lrp/AsnC family transcriptional regulator</fullName>
    </submittedName>
</protein>
<dbReference type="PANTHER" id="PTHR30154:SF34">
    <property type="entry name" value="TRANSCRIPTIONAL REGULATOR AZLB"/>
    <property type="match status" value="1"/>
</dbReference>
<evidence type="ECO:0000256" key="1">
    <source>
        <dbReference type="ARBA" id="ARBA00023015"/>
    </source>
</evidence>
<sequence>MPVRQVHSGPPYANASIGTVGQLSLDHRIAVALQVSGRASWREIARMIGASESTVARRAKALLGSGVMRTTLLADPQRCGFGYPVLVQLACLPEHASDVARTLAARPDVRFVSLVTGHFDVVAELIVASRRHLASVLVDDVLRIPGVRRTTTESVIRNFKLAYDWSQELLGTDVEMEPAESHLGGAPRPFALDQVDLALLAELREDGRRSYPQLAASCHVSESAARRRVEALAAAGCLRPVTLVDPGFLGYDVEVFVWLQLELGRLEHVAAALVERPEVRYASATSGYSDMVAEVILRSQDDLYRFRTQVLGSLAGIRSADMAVELRTLKRAYLRLDEPPAIPEDALPVA</sequence>
<accession>A0A934NFV7</accession>
<name>A0A934NFV7_9BACT</name>
<dbReference type="InterPro" id="IPR019888">
    <property type="entry name" value="Tscrpt_reg_AsnC-like"/>
</dbReference>
<evidence type="ECO:0000313" key="6">
    <source>
        <dbReference type="Proteomes" id="UP000612893"/>
    </source>
</evidence>
<keyword evidence="6" id="KW-1185">Reference proteome</keyword>
<dbReference type="SUPFAM" id="SSF54909">
    <property type="entry name" value="Dimeric alpha+beta barrel"/>
    <property type="match status" value="2"/>
</dbReference>
<dbReference type="SMART" id="SM00344">
    <property type="entry name" value="HTH_ASNC"/>
    <property type="match status" value="2"/>
</dbReference>
<organism evidence="5 6">
    <name type="scientific">Candidatus Nephthysia bennettiae</name>
    <dbReference type="NCBI Taxonomy" id="3127016"/>
    <lineage>
        <taxon>Bacteria</taxon>
        <taxon>Bacillati</taxon>
        <taxon>Candidatus Dormiibacterota</taxon>
        <taxon>Candidatus Dormibacteria</taxon>
        <taxon>Candidatus Dormibacterales</taxon>
        <taxon>Candidatus Dormibacteraceae</taxon>
        <taxon>Candidatus Nephthysia</taxon>
    </lineage>
</organism>
<dbReference type="InterPro" id="IPR000485">
    <property type="entry name" value="AsnC-type_HTH_dom"/>
</dbReference>
<dbReference type="EMBL" id="JAEKNR010000240">
    <property type="protein sequence ID" value="MBJ7601282.1"/>
    <property type="molecule type" value="Genomic_DNA"/>
</dbReference>
<dbReference type="RefSeq" id="WP_338205464.1">
    <property type="nucleotide sequence ID" value="NZ_JAEKNR010000240.1"/>
</dbReference>
<dbReference type="Gene3D" id="3.30.70.920">
    <property type="match status" value="2"/>
</dbReference>
<dbReference type="PRINTS" id="PR00033">
    <property type="entry name" value="HTHASNC"/>
</dbReference>